<accession>A0AAU8JET1</accession>
<keyword evidence="1" id="KW-0812">Transmembrane</keyword>
<name>A0AAU8JET1_9CYAN</name>
<keyword evidence="1" id="KW-1133">Transmembrane helix</keyword>
<sequence>MKFSLILAVIFVHSLVVAIAKLLPLFQPAVLAALVIEAVAIIVWCHRSNQHPLSLGAIVGLAIAIAMGV</sequence>
<reference evidence="2" key="1">
    <citation type="submission" date="2024-07" db="EMBL/GenBank/DDBJ databases">
        <authorList>
            <person name="Kim Y.J."/>
            <person name="Jeong J.Y."/>
        </authorList>
    </citation>
    <scope>NUCLEOTIDE SEQUENCE</scope>
    <source>
        <strain evidence="2">GIHE-MW2</strain>
    </source>
</reference>
<evidence type="ECO:0000313" key="2">
    <source>
        <dbReference type="EMBL" id="XCM37302.1"/>
    </source>
</evidence>
<keyword evidence="1" id="KW-0472">Membrane</keyword>
<gene>
    <name evidence="2" type="ORF">ABWT76_000051</name>
</gene>
<dbReference type="RefSeq" id="WP_190878184.1">
    <property type="nucleotide sequence ID" value="NZ_CP159837.1"/>
</dbReference>
<feature type="transmembrane region" description="Helical" evidence="1">
    <location>
        <begin position="52"/>
        <end position="68"/>
    </location>
</feature>
<dbReference type="EMBL" id="CP159837">
    <property type="protein sequence ID" value="XCM37302.1"/>
    <property type="molecule type" value="Genomic_DNA"/>
</dbReference>
<feature type="transmembrane region" description="Helical" evidence="1">
    <location>
        <begin position="28"/>
        <end position="45"/>
    </location>
</feature>
<organism evidence="2">
    <name type="scientific">Planktothricoides raciborskii GIHE-MW2</name>
    <dbReference type="NCBI Taxonomy" id="2792601"/>
    <lineage>
        <taxon>Bacteria</taxon>
        <taxon>Bacillati</taxon>
        <taxon>Cyanobacteriota</taxon>
        <taxon>Cyanophyceae</taxon>
        <taxon>Oscillatoriophycideae</taxon>
        <taxon>Oscillatoriales</taxon>
        <taxon>Oscillatoriaceae</taxon>
        <taxon>Planktothricoides</taxon>
    </lineage>
</organism>
<protein>
    <submittedName>
        <fullName evidence="2">Uncharacterized protein</fullName>
    </submittedName>
</protein>
<proteinExistence type="predicted"/>
<dbReference type="AlphaFoldDB" id="A0AAU8JET1"/>
<evidence type="ECO:0000256" key="1">
    <source>
        <dbReference type="SAM" id="Phobius"/>
    </source>
</evidence>